<dbReference type="Proteomes" id="UP000188559">
    <property type="component" value="Unassembled WGS sequence"/>
</dbReference>
<keyword evidence="2" id="KW-1185">Reference proteome</keyword>
<protein>
    <recommendedName>
        <fullName evidence="3">PD-(D/E)XK nuclease superfamily protein</fullName>
    </recommendedName>
</protein>
<dbReference type="RefSeq" id="WP_071493579.1">
    <property type="nucleotide sequence ID" value="NZ_LT629702.1"/>
</dbReference>
<dbReference type="Pfam" id="PF14281">
    <property type="entry name" value="PDDEXK_4"/>
    <property type="match status" value="1"/>
</dbReference>
<proteinExistence type="predicted"/>
<gene>
    <name evidence="1" type="ORF">BLL37_26870</name>
</gene>
<dbReference type="InterPro" id="IPR029470">
    <property type="entry name" value="PDDEXK_4"/>
</dbReference>
<accession>A0A1V2J6N0</accession>
<dbReference type="EMBL" id="MNPV01000009">
    <property type="protein sequence ID" value="ONH40919.1"/>
    <property type="molecule type" value="Genomic_DNA"/>
</dbReference>
<reference evidence="1 2" key="1">
    <citation type="submission" date="2016-10" db="EMBL/GenBank/DDBJ databases">
        <title>Pseudomonas lactis sp. nov. and Pseudomonas paralactis sp. nov., isolated from bovine raw milk.</title>
        <authorList>
            <person name="Von Neubeck M."/>
            <person name="Huptas C."/>
            <person name="Glueck C."/>
            <person name="Krewinkel M."/>
            <person name="Stoeckel M."/>
            <person name="Stressler T."/>
            <person name="Fischer L."/>
            <person name="Hinrichs J."/>
            <person name="Scherer S."/>
            <person name="Wenning M."/>
        </authorList>
    </citation>
    <scope>NUCLEOTIDE SEQUENCE [LARGE SCALE GENOMIC DNA]</scope>
    <source>
        <strain evidence="1 2">DSM 18862</strain>
    </source>
</reference>
<dbReference type="OrthoDB" id="6346224at2"/>
<dbReference type="AlphaFoldDB" id="A0A1V2J6N0"/>
<organism evidence="1 2">
    <name type="scientific">Pseudomonas azotoformans</name>
    <dbReference type="NCBI Taxonomy" id="47878"/>
    <lineage>
        <taxon>Bacteria</taxon>
        <taxon>Pseudomonadati</taxon>
        <taxon>Pseudomonadota</taxon>
        <taxon>Gammaproteobacteria</taxon>
        <taxon>Pseudomonadales</taxon>
        <taxon>Pseudomonadaceae</taxon>
        <taxon>Pseudomonas</taxon>
    </lineage>
</organism>
<evidence type="ECO:0008006" key="3">
    <source>
        <dbReference type="Google" id="ProtNLM"/>
    </source>
</evidence>
<comment type="caution">
    <text evidence="1">The sequence shown here is derived from an EMBL/GenBank/DDBJ whole genome shotgun (WGS) entry which is preliminary data.</text>
</comment>
<evidence type="ECO:0000313" key="1">
    <source>
        <dbReference type="EMBL" id="ONH40919.1"/>
    </source>
</evidence>
<dbReference type="GeneID" id="61619673"/>
<sequence>MSDLFHAAAVLRATYHRDPGFNLFSVLRTNSDEVYLHSRFLAFLLNPKASHGCGTALLKTLLEVLHIKDFDLETASVQAEFKGIDIFVRNAKSQAIIIENKIYHHDEDEQIYRYDQLIKRQGYTFITNLYLTLDGSEPSEQSTKGLKVDLISYETDIINWLERCVPLVARDAGLRESVFQYIELLKKLTSTDQGGIYMSELKKKVMEGDNLLLVADIEQAYKEALIDLQDQIWGRIRMYRDATYPDMPKPEDTANRDAIRNYYSKSRGNREYGLYFDLGAMTGFVYIELNHRFYFGYGLPEEAKPSERKSLRKLSASIPGSSGKSTEMFWCYPEINIDLVTLPRADLVTLRDPVKQQAIAKDLVDGMYELWVKGREFSLSGR</sequence>
<evidence type="ECO:0000313" key="2">
    <source>
        <dbReference type="Proteomes" id="UP000188559"/>
    </source>
</evidence>
<name>A0A1V2J6N0_PSEAZ</name>